<dbReference type="GO" id="GO:0046656">
    <property type="term" value="P:folic acid biosynthetic process"/>
    <property type="evidence" value="ECO:0007669"/>
    <property type="project" value="UniProtKB-KW"/>
</dbReference>
<comment type="function">
    <text evidence="8">Involved in the biosynthesis of p-aminobenzoate (PABA), a precursor of tetrahydrofolate. Converts 4-amino-4-deoxychorismate into 4-aminobenzoate (PABA) and pyruvate.</text>
</comment>
<evidence type="ECO:0000256" key="9">
    <source>
        <dbReference type="ARBA" id="ARBA00069174"/>
    </source>
</evidence>
<evidence type="ECO:0000256" key="8">
    <source>
        <dbReference type="ARBA" id="ARBA00054027"/>
    </source>
</evidence>
<dbReference type="OrthoDB" id="21319at2"/>
<dbReference type="GO" id="GO:0008652">
    <property type="term" value="P:amino acid biosynthetic process"/>
    <property type="evidence" value="ECO:0007669"/>
    <property type="project" value="UniProtKB-ARBA"/>
</dbReference>
<evidence type="ECO:0000256" key="4">
    <source>
        <dbReference type="ARBA" id="ARBA00022909"/>
    </source>
</evidence>
<dbReference type="GO" id="GO:0008696">
    <property type="term" value="F:4-amino-4-deoxychorismate lyase activity"/>
    <property type="evidence" value="ECO:0007669"/>
    <property type="project" value="UniProtKB-EC"/>
</dbReference>
<evidence type="ECO:0000256" key="6">
    <source>
        <dbReference type="ARBA" id="ARBA00035676"/>
    </source>
</evidence>
<dbReference type="Gene3D" id="3.30.470.10">
    <property type="match status" value="1"/>
</dbReference>
<dbReference type="FunFam" id="3.20.10.10:FF:000002">
    <property type="entry name" value="D-alanine aminotransferase"/>
    <property type="match status" value="1"/>
</dbReference>
<dbReference type="SUPFAM" id="SSF56752">
    <property type="entry name" value="D-aminoacid aminotransferase-like PLP-dependent enzymes"/>
    <property type="match status" value="1"/>
</dbReference>
<evidence type="ECO:0000256" key="1">
    <source>
        <dbReference type="ARBA" id="ARBA00001933"/>
    </source>
</evidence>
<dbReference type="InterPro" id="IPR043131">
    <property type="entry name" value="BCAT-like_N"/>
</dbReference>
<evidence type="ECO:0000256" key="2">
    <source>
        <dbReference type="ARBA" id="ARBA00009320"/>
    </source>
</evidence>
<dbReference type="EMBL" id="CP012508">
    <property type="protein sequence ID" value="ALB23948.1"/>
    <property type="molecule type" value="Genomic_DNA"/>
</dbReference>
<dbReference type="InterPro" id="IPR036038">
    <property type="entry name" value="Aminotransferase-like"/>
</dbReference>
<reference evidence="13 14" key="1">
    <citation type="journal article" date="2014" name="Genome Announc.">
        <title>Comparative Genome Analysis of Two Isolates of the Fish Pathogen Piscirickettsia salmonis from Different Hosts Reveals Major Differences in Virulence-Associated Secretion Systems.</title>
        <authorList>
            <person name="Bohle H."/>
            <person name="Henriquez P."/>
            <person name="Grothusen H."/>
            <person name="Navas E."/>
            <person name="Sandoval A."/>
            <person name="Bustamante F."/>
            <person name="Bustos P."/>
            <person name="Mancilla M."/>
        </authorList>
    </citation>
    <scope>NUCLEOTIDE SEQUENCE [LARGE SCALE GENOMIC DNA]</scope>
    <source>
        <strain evidence="14">B1-32597</strain>
    </source>
</reference>
<dbReference type="AlphaFoldDB" id="A0A1L6TEP0"/>
<dbReference type="InterPro" id="IPR018300">
    <property type="entry name" value="Aminotrans_IV_CS"/>
</dbReference>
<keyword evidence="3 12" id="KW-0663">Pyridoxal phosphate</keyword>
<dbReference type="Gene3D" id="3.20.10.10">
    <property type="entry name" value="D-amino Acid Aminotransferase, subunit A, domain 2"/>
    <property type="match status" value="1"/>
</dbReference>
<dbReference type="InterPro" id="IPR001544">
    <property type="entry name" value="Aminotrans_IV"/>
</dbReference>
<proteinExistence type="inferred from homology"/>
<evidence type="ECO:0000256" key="11">
    <source>
        <dbReference type="RuleBase" id="RU004106"/>
    </source>
</evidence>
<name>A0A1L6TEP0_PISSA</name>
<dbReference type="CDD" id="cd01558">
    <property type="entry name" value="D-AAT_like"/>
    <property type="match status" value="1"/>
</dbReference>
<comment type="cofactor">
    <cofactor evidence="1 12">
        <name>pyridoxal 5'-phosphate</name>
        <dbReference type="ChEBI" id="CHEBI:597326"/>
    </cofactor>
</comment>
<dbReference type="PROSITE" id="PS00770">
    <property type="entry name" value="AA_TRANSFER_CLASS_4"/>
    <property type="match status" value="1"/>
</dbReference>
<evidence type="ECO:0000313" key="14">
    <source>
        <dbReference type="Proteomes" id="UP000029558"/>
    </source>
</evidence>
<sequence length="283" mass="32039">MYAYYNSQFMPLDEVKVSPLDRGFLFGDGVYEVIPVYNHRLFKGEAHLLRLENSLDQIRIENPLTRADWLDLLNQLIDSNKESLSEYQAVYLQVTRGDAPIRSHAFPDQIESTVFAYSMPLASLDYSSADYAGESVVTCNDERWQRCDIKSLNLLPNALANQYACDHHATEALFMRGNTIVEATSSNVFIVKNNTILTPPKDNILAGITRQCVLDLAKQHDLNCQESPISIDELLSADEVWLTSSSREVQPVVFVNQQRIADGKPGPVWRAMIDYYQQEKALA</sequence>
<dbReference type="GO" id="GO:0005829">
    <property type="term" value="C:cytosol"/>
    <property type="evidence" value="ECO:0007669"/>
    <property type="project" value="TreeGrafter"/>
</dbReference>
<evidence type="ECO:0000256" key="7">
    <source>
        <dbReference type="ARBA" id="ARBA00049529"/>
    </source>
</evidence>
<evidence type="ECO:0000256" key="5">
    <source>
        <dbReference type="ARBA" id="ARBA00035633"/>
    </source>
</evidence>
<keyword evidence="13" id="KW-0808">Transferase</keyword>
<evidence type="ECO:0000256" key="3">
    <source>
        <dbReference type="ARBA" id="ARBA00022898"/>
    </source>
</evidence>
<evidence type="ECO:0000313" key="13">
    <source>
        <dbReference type="EMBL" id="ALB23948.1"/>
    </source>
</evidence>
<evidence type="ECO:0000256" key="12">
    <source>
        <dbReference type="RuleBase" id="RU004516"/>
    </source>
</evidence>
<evidence type="ECO:0000256" key="10">
    <source>
        <dbReference type="ARBA" id="ARBA00080135"/>
    </source>
</evidence>
<dbReference type="EC" id="4.1.3.38" evidence="6"/>
<dbReference type="RefSeq" id="WP_017376954.1">
    <property type="nucleotide sequence ID" value="NZ_CP012508.1"/>
</dbReference>
<comment type="pathway">
    <text evidence="5">Cofactor biosynthesis; tetrahydrofolate biosynthesis; 4-aminobenzoate from chorismate: step 2/2.</text>
</comment>
<dbReference type="Proteomes" id="UP000029558">
    <property type="component" value="Chromosome"/>
</dbReference>
<comment type="similarity">
    <text evidence="2 11">Belongs to the class-IV pyridoxal-phosphate-dependent aminotransferase family.</text>
</comment>
<comment type="catalytic activity">
    <reaction evidence="7">
        <text>4-amino-4-deoxychorismate = 4-aminobenzoate + pyruvate + H(+)</text>
        <dbReference type="Rhea" id="RHEA:16201"/>
        <dbReference type="ChEBI" id="CHEBI:15361"/>
        <dbReference type="ChEBI" id="CHEBI:15378"/>
        <dbReference type="ChEBI" id="CHEBI:17836"/>
        <dbReference type="ChEBI" id="CHEBI:58406"/>
        <dbReference type="EC" id="4.1.3.38"/>
    </reaction>
</comment>
<dbReference type="GO" id="GO:0008483">
    <property type="term" value="F:transaminase activity"/>
    <property type="evidence" value="ECO:0007669"/>
    <property type="project" value="UniProtKB-KW"/>
</dbReference>
<dbReference type="PANTHER" id="PTHR42743:SF10">
    <property type="entry name" value="D-ALANINE AMINOTRANSFERASE"/>
    <property type="match status" value="1"/>
</dbReference>
<dbReference type="InterPro" id="IPR050571">
    <property type="entry name" value="Class-IV_PLP-Dep_Aminotrnsfr"/>
</dbReference>
<dbReference type="Pfam" id="PF01063">
    <property type="entry name" value="Aminotran_4"/>
    <property type="match status" value="1"/>
</dbReference>
<keyword evidence="4" id="KW-0289">Folate biosynthesis</keyword>
<accession>A0A1L6TEP0</accession>
<protein>
    <recommendedName>
        <fullName evidence="9">Aminodeoxychorismate lyase</fullName>
        <ecNumber evidence="6">4.1.3.38</ecNumber>
    </recommendedName>
    <alternativeName>
        <fullName evidence="10">4-amino-4-deoxychorismate lyase</fullName>
    </alternativeName>
</protein>
<keyword evidence="13" id="KW-0032">Aminotransferase</keyword>
<organism evidence="13 14">
    <name type="scientific">Piscirickettsia salmonis</name>
    <dbReference type="NCBI Taxonomy" id="1238"/>
    <lineage>
        <taxon>Bacteria</taxon>
        <taxon>Pseudomonadati</taxon>
        <taxon>Pseudomonadota</taxon>
        <taxon>Gammaproteobacteria</taxon>
        <taxon>Thiotrichales</taxon>
        <taxon>Piscirickettsiaceae</taxon>
        <taxon>Piscirickettsia</taxon>
    </lineage>
</organism>
<dbReference type="InterPro" id="IPR043132">
    <property type="entry name" value="BCAT-like_C"/>
</dbReference>
<dbReference type="PANTHER" id="PTHR42743">
    <property type="entry name" value="AMINO-ACID AMINOTRANSFERASE"/>
    <property type="match status" value="1"/>
</dbReference>
<gene>
    <name evidence="13" type="ORF">KU39_2772</name>
</gene>